<dbReference type="SMART" id="SM00248">
    <property type="entry name" value="ANK"/>
    <property type="match status" value="6"/>
</dbReference>
<dbReference type="PROSITE" id="PS50297">
    <property type="entry name" value="ANK_REP_REGION"/>
    <property type="match status" value="1"/>
</dbReference>
<feature type="region of interest" description="Disordered" evidence="4">
    <location>
        <begin position="179"/>
        <end position="207"/>
    </location>
</feature>
<dbReference type="PROSITE" id="PS50088">
    <property type="entry name" value="ANK_REPEAT"/>
    <property type="match status" value="2"/>
</dbReference>
<organism evidence="5 6">
    <name type="scientific">Anser cygnoides</name>
    <name type="common">Swan goose</name>
    <dbReference type="NCBI Taxonomy" id="8845"/>
    <lineage>
        <taxon>Eukaryota</taxon>
        <taxon>Metazoa</taxon>
        <taxon>Chordata</taxon>
        <taxon>Craniata</taxon>
        <taxon>Vertebrata</taxon>
        <taxon>Euteleostomi</taxon>
        <taxon>Archelosauria</taxon>
        <taxon>Archosauria</taxon>
        <taxon>Dinosauria</taxon>
        <taxon>Saurischia</taxon>
        <taxon>Theropoda</taxon>
        <taxon>Coelurosauria</taxon>
        <taxon>Aves</taxon>
        <taxon>Neognathae</taxon>
        <taxon>Galloanserae</taxon>
        <taxon>Anseriformes</taxon>
        <taxon>Anatidae</taxon>
        <taxon>Anserinae</taxon>
        <taxon>Anser</taxon>
    </lineage>
</organism>
<feature type="repeat" description="ANK" evidence="3">
    <location>
        <begin position="102"/>
        <end position="134"/>
    </location>
</feature>
<dbReference type="Proteomes" id="UP000694521">
    <property type="component" value="Unplaced"/>
</dbReference>
<dbReference type="AlphaFoldDB" id="A0A8B9ED04"/>
<dbReference type="PANTHER" id="PTHR24198">
    <property type="entry name" value="ANKYRIN REPEAT AND PROTEIN KINASE DOMAIN-CONTAINING PROTEIN"/>
    <property type="match status" value="1"/>
</dbReference>
<proteinExistence type="predicted"/>
<dbReference type="SUPFAM" id="SSF48403">
    <property type="entry name" value="Ankyrin repeat"/>
    <property type="match status" value="1"/>
</dbReference>
<evidence type="ECO:0000256" key="1">
    <source>
        <dbReference type="ARBA" id="ARBA00022737"/>
    </source>
</evidence>
<dbReference type="Gene3D" id="1.25.40.20">
    <property type="entry name" value="Ankyrin repeat-containing domain"/>
    <property type="match status" value="2"/>
</dbReference>
<dbReference type="InterPro" id="IPR002110">
    <property type="entry name" value="Ankyrin_rpt"/>
</dbReference>
<evidence type="ECO:0000256" key="2">
    <source>
        <dbReference type="ARBA" id="ARBA00023043"/>
    </source>
</evidence>
<keyword evidence="2 3" id="KW-0040">ANK repeat</keyword>
<name>A0A8B9ED04_ANSCY</name>
<reference evidence="5" key="1">
    <citation type="submission" date="2025-08" db="UniProtKB">
        <authorList>
            <consortium name="Ensembl"/>
        </authorList>
    </citation>
    <scope>IDENTIFICATION</scope>
</reference>
<dbReference type="PANTHER" id="PTHR24198:SF176">
    <property type="entry name" value="ANKYRIN REPEAT AND SOCS BOX CONTAINING 14"/>
    <property type="match status" value="1"/>
</dbReference>
<evidence type="ECO:0000313" key="5">
    <source>
        <dbReference type="Ensembl" id="ENSACDP00005020280.1"/>
    </source>
</evidence>
<dbReference type="Pfam" id="PF12796">
    <property type="entry name" value="Ank_2"/>
    <property type="match status" value="1"/>
</dbReference>
<keyword evidence="6" id="KW-1185">Reference proteome</keyword>
<feature type="repeat" description="ANK" evidence="3">
    <location>
        <begin position="376"/>
        <end position="408"/>
    </location>
</feature>
<keyword evidence="1" id="KW-0677">Repeat</keyword>
<evidence type="ECO:0008006" key="7">
    <source>
        <dbReference type="Google" id="ProtNLM"/>
    </source>
</evidence>
<evidence type="ECO:0000313" key="6">
    <source>
        <dbReference type="Proteomes" id="UP000694521"/>
    </source>
</evidence>
<protein>
    <recommendedName>
        <fullName evidence="7">Ankyrin repeat and SOCS box protein 14</fullName>
    </recommendedName>
</protein>
<dbReference type="Ensembl" id="ENSACDT00005024255.1">
    <property type="protein sequence ID" value="ENSACDP00005020280.1"/>
    <property type="gene ID" value="ENSACDG00005014704.1"/>
</dbReference>
<dbReference type="Pfam" id="PF00023">
    <property type="entry name" value="Ank"/>
    <property type="match status" value="1"/>
</dbReference>
<evidence type="ECO:0000256" key="3">
    <source>
        <dbReference type="PROSITE-ProRule" id="PRU00023"/>
    </source>
</evidence>
<dbReference type="InterPro" id="IPR036770">
    <property type="entry name" value="Ankyrin_rpt-contain_sf"/>
</dbReference>
<sequence length="574" mass="63514">MYNAIYISDNNSDDEIPTQQAIQESLQDMHKNETSANATEDESITGQEEVLKKLVRHSSAFEEADQQGWLPVHEAASQLNMNILEITFKASRAITWEQTTLKGETPLLVAVRNCFAENVHFLLFNGCNPNVKNEEGDSPLVVGELSTSSSPTSLSSSRTSNLLCNGTWEGGAGRGGRHLQGRAGTCLHSSSNPRSSPSARQRQGRGCTPIWGVSPRYLSFRPCRELLHQSISRSHSLMALNLSTSSLSSATRADSLSLLLEYGVDANVPKHSGHLPIQRAAYRGHFLALKNLVPVTNFDAIKESGISPIQSSAAGAHPQCLKFLLKSEFDVNFMLDQRIRKGYDDRCKSALYFAVSNGDICSTQLLLNAGALRNQDPVSCLQIALRIGNYELMNLLLQHGANVNYFCRVNTTHFPSALQYALKDEVMLRMLMNYGYEVHLCFDCPRGNASHSQYVTDGWTSTAIKDTTFCEVTTLSWLKHLSGKVVGVMLDYVNHVNICWKLEAVLKEQELWADINSILICEAFKLSLLQKSDRPHSLCGVLGNFNYKVDNTILFKGRKALPPSQGDGVTNYCL</sequence>
<dbReference type="GO" id="GO:0005737">
    <property type="term" value="C:cytoplasm"/>
    <property type="evidence" value="ECO:0007669"/>
    <property type="project" value="TreeGrafter"/>
</dbReference>
<accession>A0A8B9ED04</accession>
<reference evidence="5" key="2">
    <citation type="submission" date="2025-09" db="UniProtKB">
        <authorList>
            <consortium name="Ensembl"/>
        </authorList>
    </citation>
    <scope>IDENTIFICATION</scope>
</reference>
<feature type="compositionally biased region" description="Low complexity" evidence="4">
    <location>
        <begin position="181"/>
        <end position="206"/>
    </location>
</feature>
<evidence type="ECO:0000256" key="4">
    <source>
        <dbReference type="SAM" id="MobiDB-lite"/>
    </source>
</evidence>